<dbReference type="EMBL" id="CP074131">
    <property type="protein sequence ID" value="QUS59186.1"/>
    <property type="molecule type" value="Genomic_DNA"/>
</dbReference>
<dbReference type="RefSeq" id="WP_075699242.1">
    <property type="nucleotide sequence ID" value="NZ_CP074131.1"/>
</dbReference>
<reference evidence="2 3" key="1">
    <citation type="journal article" date="2021" name="Angew. Chem. Int. Ed. Engl.">
        <title>A novel family of nonribosomal peptides modulate collective behavior in Pseudovibrio bacteria isolated from marine sponges.</title>
        <authorList>
            <person name="Ioca L.P."/>
            <person name="Dai Y."/>
            <person name="Kunakom S."/>
            <person name="Diaz-Espinosa J."/>
            <person name="Krunic A."/>
            <person name="Crnkovic C.M."/>
            <person name="Orjala J."/>
            <person name="Sanchez L.M."/>
            <person name="Ferreira A.G."/>
            <person name="Berlinck R.G.S."/>
            <person name="Eustaquio A.S."/>
        </authorList>
    </citation>
    <scope>NUCLEOTIDE SEQUENCE [LARGE SCALE GENOMIC DNA]</scope>
    <source>
        <strain evidence="2 3">Ab134</strain>
        <plasmid evidence="2 3">pAb134-05</plasmid>
    </source>
</reference>
<keyword evidence="1" id="KW-1133">Transmembrane helix</keyword>
<name>A0ABX8B155_9HYPH</name>
<geneLocation type="plasmid" evidence="2 3">
    <name>pAb134-05</name>
</geneLocation>
<sequence>MWGIVWGVVGRLFSLPSADKVLGRVLDTIDNNKNAELDEKKLYAQAVEHYISRVFERRSDAMGWTIWWVGWSLFALPLGLWWCHVLLDTAFSFSWQVDDLPDSVRPWANEVFYSIFGSGVGGAALQSITGTIKGR</sequence>
<feature type="transmembrane region" description="Helical" evidence="1">
    <location>
        <begin position="66"/>
        <end position="87"/>
    </location>
</feature>
<gene>
    <name evidence="2" type="ORF">KGB56_26945</name>
</gene>
<keyword evidence="1" id="KW-0472">Membrane</keyword>
<keyword evidence="1" id="KW-0812">Transmembrane</keyword>
<evidence type="ECO:0000256" key="1">
    <source>
        <dbReference type="SAM" id="Phobius"/>
    </source>
</evidence>
<accession>A0ABX8B155</accession>
<organism evidence="2 3">
    <name type="scientific">Pseudovibrio brasiliensis</name>
    <dbReference type="NCBI Taxonomy" id="1898042"/>
    <lineage>
        <taxon>Bacteria</taxon>
        <taxon>Pseudomonadati</taxon>
        <taxon>Pseudomonadota</taxon>
        <taxon>Alphaproteobacteria</taxon>
        <taxon>Hyphomicrobiales</taxon>
        <taxon>Stappiaceae</taxon>
        <taxon>Pseudovibrio</taxon>
    </lineage>
</organism>
<keyword evidence="3" id="KW-1185">Reference proteome</keyword>
<keyword evidence="2" id="KW-0614">Plasmid</keyword>
<protein>
    <recommendedName>
        <fullName evidence="4">Holin of 3TMs, for gene-transfer release</fullName>
    </recommendedName>
</protein>
<dbReference type="Proteomes" id="UP000680706">
    <property type="component" value="Plasmid pAb134-05"/>
</dbReference>
<evidence type="ECO:0000313" key="2">
    <source>
        <dbReference type="EMBL" id="QUS59186.1"/>
    </source>
</evidence>
<proteinExistence type="predicted"/>
<evidence type="ECO:0000313" key="3">
    <source>
        <dbReference type="Proteomes" id="UP000680706"/>
    </source>
</evidence>
<evidence type="ECO:0008006" key="4">
    <source>
        <dbReference type="Google" id="ProtNLM"/>
    </source>
</evidence>